<dbReference type="NCBIfam" id="NF001859">
    <property type="entry name" value="PRK00591.1"/>
    <property type="match status" value="1"/>
</dbReference>
<keyword evidence="5 7" id="KW-0963">Cytoplasm</keyword>
<gene>
    <name evidence="7 10" type="primary">prfA</name>
    <name evidence="10" type="ORF">HF854_08070</name>
</gene>
<evidence type="ECO:0000256" key="5">
    <source>
        <dbReference type="ARBA" id="ARBA00022490"/>
    </source>
</evidence>
<dbReference type="Gene3D" id="6.10.140.1950">
    <property type="match status" value="1"/>
</dbReference>
<comment type="caution">
    <text evidence="10">The sequence shown here is derived from an EMBL/GenBank/DDBJ whole genome shotgun (WGS) entry which is preliminary data.</text>
</comment>
<dbReference type="Pfam" id="PF03462">
    <property type="entry name" value="PCRF"/>
    <property type="match status" value="1"/>
</dbReference>
<dbReference type="InterPro" id="IPR004373">
    <property type="entry name" value="RF-1"/>
</dbReference>
<dbReference type="HAMAP" id="MF_00093">
    <property type="entry name" value="Rel_fac_1"/>
    <property type="match status" value="1"/>
</dbReference>
<protein>
    <recommendedName>
        <fullName evidence="7 8">Peptide chain release factor 1</fullName>
        <shortName evidence="7">RF-1</shortName>
    </recommendedName>
</protein>
<keyword evidence="4 7" id="KW-0488">Methylation</keyword>
<comment type="function">
    <text evidence="1 7">Peptide chain release factor 1 directs the termination of translation in response to the peptide chain termination codons UAG and UAA.</text>
</comment>
<evidence type="ECO:0000313" key="11">
    <source>
        <dbReference type="Proteomes" id="UP000522333"/>
    </source>
</evidence>
<dbReference type="Gene3D" id="3.30.70.1660">
    <property type="match status" value="1"/>
</dbReference>
<dbReference type="GO" id="GO:0016149">
    <property type="term" value="F:translation release factor activity, codon specific"/>
    <property type="evidence" value="ECO:0007669"/>
    <property type="project" value="UniProtKB-UniRule"/>
</dbReference>
<dbReference type="PANTHER" id="PTHR43804">
    <property type="entry name" value="LD18447P"/>
    <property type="match status" value="1"/>
</dbReference>
<name>A0A848CB26_9BACT</name>
<evidence type="ECO:0000256" key="8">
    <source>
        <dbReference type="NCBIfam" id="TIGR00019"/>
    </source>
</evidence>
<dbReference type="Pfam" id="PF00472">
    <property type="entry name" value="RF-1"/>
    <property type="match status" value="1"/>
</dbReference>
<dbReference type="SUPFAM" id="SSF75620">
    <property type="entry name" value="Release factor"/>
    <property type="match status" value="1"/>
</dbReference>
<comment type="PTM">
    <text evidence="7">Methylated by PrmC. Methylation increases the termination efficiency of RF1.</text>
</comment>
<accession>A0A848CB26</accession>
<evidence type="ECO:0000256" key="3">
    <source>
        <dbReference type="ARBA" id="ARBA00010835"/>
    </source>
</evidence>
<dbReference type="SMART" id="SM00937">
    <property type="entry name" value="PCRF"/>
    <property type="match status" value="1"/>
</dbReference>
<dbReference type="InterPro" id="IPR000352">
    <property type="entry name" value="Pep_chain_release_fac_I"/>
</dbReference>
<evidence type="ECO:0000256" key="7">
    <source>
        <dbReference type="HAMAP-Rule" id="MF_00093"/>
    </source>
</evidence>
<reference evidence="10 11" key="1">
    <citation type="submission" date="2020-04" db="EMBL/GenBank/DDBJ databases">
        <authorList>
            <person name="Hitch T.C.A."/>
            <person name="Wylensek D."/>
            <person name="Clavel T."/>
        </authorList>
    </citation>
    <scope>NUCLEOTIDE SEQUENCE [LARGE SCALE GENOMIC DNA]</scope>
    <source>
        <strain evidence="10 11">PG-251-APC-1</strain>
    </source>
</reference>
<keyword evidence="6 7" id="KW-0648">Protein biosynthesis</keyword>
<dbReference type="PROSITE" id="PS00745">
    <property type="entry name" value="RF_PROK_I"/>
    <property type="match status" value="1"/>
</dbReference>
<feature type="modified residue" description="N5-methylglutamine" evidence="7">
    <location>
        <position position="232"/>
    </location>
</feature>
<sequence>MFAKLEGLEKKYMELEQALAQPDVYNDQDQYRKLTKAHADLRDVVELFRRHRSLTQELEENKQLLHDSDPDIKAMAQEEIAAAEAELPELEHKIKVLLLPKDPLDEKNTILEIRAGTGGEEAALFAADLFRMYTRYAEIKGWKVEIMSESPSDSGGYKEIICLISGDRVYSHLKFEAGTHRVQRVPATETQGRIHTSAATVAVMPEAEEVDVEIRPEDLRIDIYRASGAGGQHVNKTESAVRITHIPTGTVVTCQDERSQHKNKARAMKVLASRILAAERERQNNELSADRKAQVGSGDRSERIRTYNFPQGRCTDHRINLTLYSLDRIMEGEVEPLFEALATAAQTEALKAEAEA</sequence>
<dbReference type="FunFam" id="3.30.70.1660:FF:000002">
    <property type="entry name" value="Peptide chain release factor 1"/>
    <property type="match status" value="1"/>
</dbReference>
<comment type="subcellular location">
    <subcellularLocation>
        <location evidence="2 7">Cytoplasm</location>
    </subcellularLocation>
</comment>
<comment type="similarity">
    <text evidence="3 7">Belongs to the prokaryotic/mitochondrial release factor family.</text>
</comment>
<dbReference type="FunFam" id="3.30.70.1660:FF:000004">
    <property type="entry name" value="Peptide chain release factor 1"/>
    <property type="match status" value="1"/>
</dbReference>
<dbReference type="AlphaFoldDB" id="A0A848CB26"/>
<proteinExistence type="inferred from homology"/>
<dbReference type="Gene3D" id="3.30.160.20">
    <property type="match status" value="1"/>
</dbReference>
<dbReference type="RefSeq" id="WP_168935832.1">
    <property type="nucleotide sequence ID" value="NZ_CAJKKT010000070.1"/>
</dbReference>
<organism evidence="10 11">
    <name type="scientific">Desulfovibrio piger</name>
    <dbReference type="NCBI Taxonomy" id="901"/>
    <lineage>
        <taxon>Bacteria</taxon>
        <taxon>Pseudomonadati</taxon>
        <taxon>Thermodesulfobacteriota</taxon>
        <taxon>Desulfovibrionia</taxon>
        <taxon>Desulfovibrionales</taxon>
        <taxon>Desulfovibrionaceae</taxon>
        <taxon>Desulfovibrio</taxon>
    </lineage>
</organism>
<evidence type="ECO:0000256" key="6">
    <source>
        <dbReference type="ARBA" id="ARBA00022917"/>
    </source>
</evidence>
<evidence type="ECO:0000256" key="9">
    <source>
        <dbReference type="SAM" id="MobiDB-lite"/>
    </source>
</evidence>
<dbReference type="GO" id="GO:0005829">
    <property type="term" value="C:cytosol"/>
    <property type="evidence" value="ECO:0007669"/>
    <property type="project" value="UniProtKB-ARBA"/>
</dbReference>
<evidence type="ECO:0000256" key="1">
    <source>
        <dbReference type="ARBA" id="ARBA00002986"/>
    </source>
</evidence>
<dbReference type="InterPro" id="IPR005139">
    <property type="entry name" value="PCRF"/>
</dbReference>
<evidence type="ECO:0000313" key="10">
    <source>
        <dbReference type="EMBL" id="NME52480.1"/>
    </source>
</evidence>
<dbReference type="InterPro" id="IPR045853">
    <property type="entry name" value="Pep_chain_release_fac_I_sf"/>
</dbReference>
<dbReference type="NCBIfam" id="TIGR00019">
    <property type="entry name" value="prfA"/>
    <property type="match status" value="1"/>
</dbReference>
<evidence type="ECO:0000256" key="4">
    <source>
        <dbReference type="ARBA" id="ARBA00022481"/>
    </source>
</evidence>
<feature type="region of interest" description="Disordered" evidence="9">
    <location>
        <begin position="282"/>
        <end position="301"/>
    </location>
</feature>
<dbReference type="FunFam" id="3.30.160.20:FF:000004">
    <property type="entry name" value="Peptide chain release factor 1"/>
    <property type="match status" value="1"/>
</dbReference>
<dbReference type="EMBL" id="JABAFY010000028">
    <property type="protein sequence ID" value="NME52480.1"/>
    <property type="molecule type" value="Genomic_DNA"/>
</dbReference>
<dbReference type="PANTHER" id="PTHR43804:SF7">
    <property type="entry name" value="LD18447P"/>
    <property type="match status" value="1"/>
</dbReference>
<dbReference type="InterPro" id="IPR050057">
    <property type="entry name" value="Prokaryotic/Mito_RF"/>
</dbReference>
<dbReference type="Proteomes" id="UP000522333">
    <property type="component" value="Unassembled WGS sequence"/>
</dbReference>
<evidence type="ECO:0000256" key="2">
    <source>
        <dbReference type="ARBA" id="ARBA00004496"/>
    </source>
</evidence>